<evidence type="ECO:0008006" key="3">
    <source>
        <dbReference type="Google" id="ProtNLM"/>
    </source>
</evidence>
<proteinExistence type="predicted"/>
<dbReference type="Proteomes" id="UP000735302">
    <property type="component" value="Unassembled WGS sequence"/>
</dbReference>
<evidence type="ECO:0000313" key="2">
    <source>
        <dbReference type="Proteomes" id="UP000735302"/>
    </source>
</evidence>
<keyword evidence="2" id="KW-1185">Reference proteome</keyword>
<sequence>MPKDMAAGCCLIVVVARSTKSFAATCSKQKARGTSWAVIKESTVLTYSSDKKAGHARTPMLSLSRPIVPVQGKPRDVITFRFVFRCTQSAATPRNHLEVTFFNTNP</sequence>
<comment type="caution">
    <text evidence="1">The sequence shown here is derived from an EMBL/GenBank/DDBJ whole genome shotgun (WGS) entry which is preliminary data.</text>
</comment>
<protein>
    <recommendedName>
        <fullName evidence="3">Secreted protein</fullName>
    </recommendedName>
</protein>
<dbReference type="AlphaFoldDB" id="A0AAV3YD33"/>
<reference evidence="1 2" key="1">
    <citation type="journal article" date="2021" name="Elife">
        <title>Chloroplast acquisition without the gene transfer in kleptoplastic sea slugs, Plakobranchus ocellatus.</title>
        <authorList>
            <person name="Maeda T."/>
            <person name="Takahashi S."/>
            <person name="Yoshida T."/>
            <person name="Shimamura S."/>
            <person name="Takaki Y."/>
            <person name="Nagai Y."/>
            <person name="Toyoda A."/>
            <person name="Suzuki Y."/>
            <person name="Arimoto A."/>
            <person name="Ishii H."/>
            <person name="Satoh N."/>
            <person name="Nishiyama T."/>
            <person name="Hasebe M."/>
            <person name="Maruyama T."/>
            <person name="Minagawa J."/>
            <person name="Obokata J."/>
            <person name="Shigenobu S."/>
        </authorList>
    </citation>
    <scope>NUCLEOTIDE SEQUENCE [LARGE SCALE GENOMIC DNA]</scope>
</reference>
<name>A0AAV3YD33_9GAST</name>
<gene>
    <name evidence="1" type="ORF">PoB_000687200</name>
</gene>
<organism evidence="1 2">
    <name type="scientific">Plakobranchus ocellatus</name>
    <dbReference type="NCBI Taxonomy" id="259542"/>
    <lineage>
        <taxon>Eukaryota</taxon>
        <taxon>Metazoa</taxon>
        <taxon>Spiralia</taxon>
        <taxon>Lophotrochozoa</taxon>
        <taxon>Mollusca</taxon>
        <taxon>Gastropoda</taxon>
        <taxon>Heterobranchia</taxon>
        <taxon>Euthyneura</taxon>
        <taxon>Panpulmonata</taxon>
        <taxon>Sacoglossa</taxon>
        <taxon>Placobranchoidea</taxon>
        <taxon>Plakobranchidae</taxon>
        <taxon>Plakobranchus</taxon>
    </lineage>
</organism>
<accession>A0AAV3YD33</accession>
<dbReference type="EMBL" id="BLXT01000825">
    <property type="protein sequence ID" value="GFN80366.1"/>
    <property type="molecule type" value="Genomic_DNA"/>
</dbReference>
<evidence type="ECO:0000313" key="1">
    <source>
        <dbReference type="EMBL" id="GFN80366.1"/>
    </source>
</evidence>